<dbReference type="Proteomes" id="UP001419910">
    <property type="component" value="Unassembled WGS sequence"/>
</dbReference>
<sequence length="126" mass="12962">MSKPVLDFDVIRGVTSRLTPAETDLHGAIAANAELMASVIRAGAPMNISPLVTHGVVATLSSANADLVTGMDKTIAVHQQLATLRDDIGLRTVDFGGGLWKGEIRGAPEAAAAEESAPPVHLVAVS</sequence>
<organism evidence="1 2">
    <name type="scientific">Sphingomonas oligophenolica</name>
    <dbReference type="NCBI Taxonomy" id="301154"/>
    <lineage>
        <taxon>Bacteria</taxon>
        <taxon>Pseudomonadati</taxon>
        <taxon>Pseudomonadota</taxon>
        <taxon>Alphaproteobacteria</taxon>
        <taxon>Sphingomonadales</taxon>
        <taxon>Sphingomonadaceae</taxon>
        <taxon>Sphingomonas</taxon>
    </lineage>
</organism>
<evidence type="ECO:0000313" key="1">
    <source>
        <dbReference type="EMBL" id="MEN2790339.1"/>
    </source>
</evidence>
<dbReference type="RefSeq" id="WP_343888981.1">
    <property type="nucleotide sequence ID" value="NZ_BAAAEH010000016.1"/>
</dbReference>
<accession>A0ABU9Y3F1</accession>
<gene>
    <name evidence="1" type="ORF">ABC974_11930</name>
</gene>
<evidence type="ECO:0000313" key="2">
    <source>
        <dbReference type="Proteomes" id="UP001419910"/>
    </source>
</evidence>
<keyword evidence="2" id="KW-1185">Reference proteome</keyword>
<proteinExistence type="predicted"/>
<comment type="caution">
    <text evidence="1">The sequence shown here is derived from an EMBL/GenBank/DDBJ whole genome shotgun (WGS) entry which is preliminary data.</text>
</comment>
<reference evidence="1 2" key="1">
    <citation type="submission" date="2024-05" db="EMBL/GenBank/DDBJ databases">
        <authorList>
            <person name="Liu Q."/>
            <person name="Xin Y.-H."/>
        </authorList>
    </citation>
    <scope>NUCLEOTIDE SEQUENCE [LARGE SCALE GENOMIC DNA]</scope>
    <source>
        <strain evidence="1 2">CGMCC 1.10181</strain>
    </source>
</reference>
<name>A0ABU9Y3F1_9SPHN</name>
<dbReference type="EMBL" id="JBDIME010000008">
    <property type="protein sequence ID" value="MEN2790339.1"/>
    <property type="molecule type" value="Genomic_DNA"/>
</dbReference>
<protein>
    <submittedName>
        <fullName evidence="1">Uncharacterized protein</fullName>
    </submittedName>
</protein>